<dbReference type="EMBL" id="PPDF01000008">
    <property type="protein sequence ID" value="PQL25418.1"/>
    <property type="molecule type" value="Genomic_DNA"/>
</dbReference>
<reference evidence="2 3" key="1">
    <citation type="submission" date="2018-01" db="EMBL/GenBank/DDBJ databases">
        <title>Draft genome sequences of clinical isolates and type strains of oral Veillonella including Veillonella infantum sp., nov.</title>
        <authorList>
            <person name="Mashima I."/>
            <person name="Liao Y.-C."/>
            <person name="Sabharwal A."/>
            <person name="Haase E.M."/>
            <person name="Nakazawa F."/>
            <person name="Scannapieco F.A."/>
        </authorList>
    </citation>
    <scope>NUCLEOTIDE SEQUENCE [LARGE SCALE GENOMIC DNA]</scope>
    <source>
        <strain evidence="2 3">Y6</strain>
    </source>
</reference>
<keyword evidence="1" id="KW-0812">Transmembrane</keyword>
<keyword evidence="1" id="KW-1133">Transmembrane helix</keyword>
<feature type="transmembrane region" description="Helical" evidence="1">
    <location>
        <begin position="176"/>
        <end position="199"/>
    </location>
</feature>
<keyword evidence="1" id="KW-0472">Membrane</keyword>
<feature type="transmembrane region" description="Helical" evidence="1">
    <location>
        <begin position="253"/>
        <end position="272"/>
    </location>
</feature>
<organism evidence="2 3">
    <name type="scientific">Veillonella tobetsuensis</name>
    <dbReference type="NCBI Taxonomy" id="1110546"/>
    <lineage>
        <taxon>Bacteria</taxon>
        <taxon>Bacillati</taxon>
        <taxon>Bacillota</taxon>
        <taxon>Negativicutes</taxon>
        <taxon>Veillonellales</taxon>
        <taxon>Veillonellaceae</taxon>
        <taxon>Veillonella</taxon>
    </lineage>
</organism>
<dbReference type="Proteomes" id="UP000238877">
    <property type="component" value="Unassembled WGS sequence"/>
</dbReference>
<dbReference type="AlphaFoldDB" id="A0A2S7ZQ69"/>
<comment type="caution">
    <text evidence="2">The sequence shown here is derived from an EMBL/GenBank/DDBJ whole genome shotgun (WGS) entry which is preliminary data.</text>
</comment>
<evidence type="ECO:0000256" key="1">
    <source>
        <dbReference type="SAM" id="Phobius"/>
    </source>
</evidence>
<dbReference type="PANTHER" id="PTHR41324">
    <property type="entry name" value="MEMBRANE PROTEIN-RELATED"/>
    <property type="match status" value="1"/>
</dbReference>
<feature type="transmembrane region" description="Helical" evidence="1">
    <location>
        <begin position="103"/>
        <end position="124"/>
    </location>
</feature>
<accession>A0A2S7ZQ69</accession>
<feature type="transmembrane region" description="Helical" evidence="1">
    <location>
        <begin position="58"/>
        <end position="91"/>
    </location>
</feature>
<feature type="transmembrane region" description="Helical" evidence="1">
    <location>
        <begin position="220"/>
        <end position="241"/>
    </location>
</feature>
<protein>
    <submittedName>
        <fullName evidence="2">DUF2232 domain-containing protein</fullName>
    </submittedName>
</protein>
<feature type="transmembrane region" description="Helical" evidence="1">
    <location>
        <begin position="12"/>
        <end position="38"/>
    </location>
</feature>
<dbReference type="Pfam" id="PF09991">
    <property type="entry name" value="DUF2232"/>
    <property type="match status" value="1"/>
</dbReference>
<dbReference type="InterPro" id="IPR018710">
    <property type="entry name" value="DUF2232"/>
</dbReference>
<feature type="transmembrane region" description="Helical" evidence="1">
    <location>
        <begin position="284"/>
        <end position="304"/>
    </location>
</feature>
<dbReference type="RefSeq" id="WP_105092829.1">
    <property type="nucleotide sequence ID" value="NZ_PPDF01000008.1"/>
</dbReference>
<name>A0A2S7ZQ69_9FIRM</name>
<proteinExistence type="predicted"/>
<dbReference type="PANTHER" id="PTHR41324:SF1">
    <property type="entry name" value="DUF2232 DOMAIN-CONTAINING PROTEIN"/>
    <property type="match status" value="1"/>
</dbReference>
<sequence length="319" mass="34877">MNQTNTRAMVETAFVSAIGIILTAVSVYLPVFGFLSFFVTPAAIGIIGTKWGFKYSVVGTIVIFLLSTMLFGIFNSLTVGLFALVGVGVGAGHRLSWNTLKRLLVPSIMMFFAVLFTIVASYTVTGVELSSVGPTLVEQAQSLANEAMEVNPSITQAQADEFVESVQKNVDTLGDMFFMAIAIAATVYTYVTIQISLWLGHRLRLSIPAFLAVEQWRMPIWGAGIFALGIIGFHGASYVHLDNPLVIAISKNLLLLGNFICSIHGFAALADIMTSYRVSNKAKWILLFAYTLIFSQALVILGIIDMFLDLRSRFNQRGY</sequence>
<dbReference type="STRING" id="1110546.GCA_001078375_01820"/>
<evidence type="ECO:0000313" key="2">
    <source>
        <dbReference type="EMBL" id="PQL25418.1"/>
    </source>
</evidence>
<gene>
    <name evidence="2" type="ORF">VTHSUH11_04895</name>
</gene>
<evidence type="ECO:0000313" key="3">
    <source>
        <dbReference type="Proteomes" id="UP000238877"/>
    </source>
</evidence>